<dbReference type="Proteomes" id="UP001165121">
    <property type="component" value="Unassembled WGS sequence"/>
</dbReference>
<feature type="region of interest" description="Disordered" evidence="1">
    <location>
        <begin position="1437"/>
        <end position="1458"/>
    </location>
</feature>
<organism evidence="2 3">
    <name type="scientific">Phytophthora fragariaefolia</name>
    <dbReference type="NCBI Taxonomy" id="1490495"/>
    <lineage>
        <taxon>Eukaryota</taxon>
        <taxon>Sar</taxon>
        <taxon>Stramenopiles</taxon>
        <taxon>Oomycota</taxon>
        <taxon>Peronosporomycetes</taxon>
        <taxon>Peronosporales</taxon>
        <taxon>Peronosporaceae</taxon>
        <taxon>Phytophthora</taxon>
    </lineage>
</organism>
<sequence>MGWLLSKAVTFQLSKSRPAQSRLAPVTVNVERVSLQPLCFFNVELSSSGAASWRVVLTKVAVQNHVKEFFESFGLVKICILVIDEVVGDVDKVDEELLREALLPKKVAVNKAAATAARTKKNPFCYMRFVDLKVNSIKLRVNCLDATTRFLCQGLYVGITDVFVQRDMLQLTVQANSVVLQSSLQRENALEGYGNHEESDGSDGLRIEFPSTSVLVDLNLRNQKFLGCKMVGSEEKTTSFVVSTAFVERMLSVRNEQIRKELAVIGNIKSVESLRCADVSGTALPDEVSPSDIEITGIHVSITIVHEVETVGCVPILFRANVRQLTYSKGLELPSESSHDVTPSDNEEAAIDSRGEVRIHVQGLIQNVSVHNLALDKNILSICSIEMRAKQTSRTRGIATGMLEKVEIFFSHRSEKIFRSLALSQERVETCQIEAKRMIRSALAKRPSDLAGDRLVLQNNYSRVNWEAEIEASSWMLSFKGFAKDGGTDDLTAYGTATSIQMPLAPVPGDNGSSSIKRCVAIQHISIDLVPSGLSPYSAAFGGTKVTLSTSLDPSQNAKTTATSVKFEYVSINGLLSDSDGESSRFPAIYLHDAKVDRQEKVTPDVTEVDTDIHIDTTKVKWHYLQHKTFLLEWAAIKNIIEQLDLLMSSSSSKKNRLPGSGNQSEQAALKIVGVNVFSKITMIDMVDIQGVAALTTFHLRDAKVSLRETQLCATMSFNCAKAELQWGELLSTIEVTDASFQNRSSLGRQRYLTKIPIHSDICCNALKLHLRPESRMLLLFLRLDQLASGSSGKVDNAKRSSVQGISFVCGMFAIVMEGAKEAEETASIELATLAFKMTRCSSREITDAMIRLAQCLGSENLSARPFSEVANQVMVMEGTVSIGAMSAAVPAKSLVQLQDTELRFSITDVEWSQSLQWEQPDQEASVLSRTLCFDLSMMTENLHLTMEKKHFESLLHQIPILEGAFDTKESQRGDNTQAIEEQSSFRLRYAGNLDVAFQDVELSCPYGDKDGRQQIGSKITRVLLGDVAFNLRQFQMLGFKCSPLQVMLEDANVAENNENAMLHRGGDSLQLLFIPEVTVNAVIHWKHGIHYSGQLEYSLLLEIALGNTDSHDQPTHVPIGNEALVAMDWDCVYPWLIYMITDDEDEFPPDESAKANPTDPEKSKRAQCIGVQWDLSVSLMQFAWWDTATQDIGVLVVVNEFLTHGVIRTDSSSAALASEEDNQRQWKLWEATVYLHLFRGYLLQVSDNFTSVEEAIPDVLPFGSELISNFSLETIGTSYRNTYTPIDKEDWDALDDEVTAMFTPSNSAIFDKMHGNFVLIEYEFGIVNPPKVMKQETAAGRLPMLQVPMSVRASSATIPPPKSPRSAKNWTQNIKQRLSRLKRRSASMDNLFLKDGSCPIQVDSMRLLWTLQTRDSVFYMVATTVESLQLLLNTQRDTSNAQREVADTTPLSASRHEKWSSVRSASIVSTSADTDAADGNIEPPRLLNRRGSTRDTLLDLLQQGKLGMIQDSDHDMASKSFDDDNSSTHESLGEDTDDYDAPKVTIAVKTYTVDIHDAQINVREENTRSNMLLASKHIHFEIGTDAGKSNTIANLTFDNVTAHVAPIDVDISAGVLWYSHFDMDSPSSSGSALLKQIMEECSLTTSYTHGNATNATSTEVDLSFLQLSTDRHQFYQLMNVIRHVLLAPPSMVRRPKRTYTPRTCSTETPHQLDGSEITVFSPPSSTPNTPVASTSTKKLHTLLEEELRNREIRTRGTSSRSKSAMAALKATSFKVVGMQWRLRLSGEISAADHEFVGIRIQGLTGCHTYFTNHCTKLTLNLQWLEISNLHPGSSSAAFEDPTAVLKAKLLVDKRFESSSKLSPGNQKGMLMVRAESGPIVRVHGQKLRVLELLEVSMFPEVSNMIVIQLAADFYELIYKFFFENVTPPSSSTQNSEQVFFGRKSTYISVSPTSASSSVLTGPRGSSSPFTKTRAPPISPPPQTTVRPLKKSNSAGSTSGLFTESSSNSLSTGGPNSPTSASSSEDVLDENDPPATDDCELFYVKYVRVGNVRLRINCNGFFVNLTNFDLDLPPYICQSKLCTSKKLLQKFESHLKWYITKESASSGLSQFKNKLLKWTPSSSSTEGKKDKTKKQEEDTAAANAQVLFGPYSGTST</sequence>
<reference evidence="2" key="1">
    <citation type="submission" date="2023-04" db="EMBL/GenBank/DDBJ databases">
        <title>Phytophthora fragariaefolia NBRC 109709.</title>
        <authorList>
            <person name="Ichikawa N."/>
            <person name="Sato H."/>
            <person name="Tonouchi N."/>
        </authorList>
    </citation>
    <scope>NUCLEOTIDE SEQUENCE</scope>
    <source>
        <strain evidence="2">NBRC 109709</strain>
    </source>
</reference>
<accession>A0A9W6X7Q6</accession>
<comment type="caution">
    <text evidence="2">The sequence shown here is derived from an EMBL/GenBank/DDBJ whole genome shotgun (WGS) entry which is preliminary data.</text>
</comment>
<name>A0A9W6X7Q6_9STRA</name>
<keyword evidence="3" id="KW-1185">Reference proteome</keyword>
<feature type="region of interest" description="Disordered" evidence="1">
    <location>
        <begin position="1471"/>
        <end position="1490"/>
    </location>
</feature>
<dbReference type="EMBL" id="BSXT01000730">
    <property type="protein sequence ID" value="GMF33183.1"/>
    <property type="molecule type" value="Genomic_DNA"/>
</dbReference>
<feature type="region of interest" description="Disordered" evidence="1">
    <location>
        <begin position="1515"/>
        <end position="1539"/>
    </location>
</feature>
<protein>
    <submittedName>
        <fullName evidence="2">Unnamed protein product</fullName>
    </submittedName>
</protein>
<feature type="compositionally biased region" description="Polar residues" evidence="1">
    <location>
        <begin position="1991"/>
        <end position="2025"/>
    </location>
</feature>
<proteinExistence type="predicted"/>
<gene>
    <name evidence="2" type="ORF">Pfra01_000814600</name>
</gene>
<feature type="region of interest" description="Disordered" evidence="1">
    <location>
        <begin position="2119"/>
        <end position="2139"/>
    </location>
</feature>
<evidence type="ECO:0000313" key="3">
    <source>
        <dbReference type="Proteomes" id="UP001165121"/>
    </source>
</evidence>
<evidence type="ECO:0000313" key="2">
    <source>
        <dbReference type="EMBL" id="GMF33183.1"/>
    </source>
</evidence>
<feature type="compositionally biased region" description="Basic and acidic residues" evidence="1">
    <location>
        <begin position="2126"/>
        <end position="2137"/>
    </location>
</feature>
<feature type="region of interest" description="Disordered" evidence="1">
    <location>
        <begin position="1953"/>
        <end position="2033"/>
    </location>
</feature>
<dbReference type="OrthoDB" id="77091at2759"/>
<evidence type="ECO:0000256" key="1">
    <source>
        <dbReference type="SAM" id="MobiDB-lite"/>
    </source>
</evidence>